<proteinExistence type="predicted"/>
<sequence>MLNDQHTGLMIIDVQGALAHRVNNAEQCLTNIKTLIVGAKHLGLPIILVAHEPDKLGPVNDHISQLLPDIPPLNKHTFNACDNQQVLEHVNSANRKQWLVCGMEAHVCVYQSARGLQQHGFEVEVVADACGSRLGDDHRIAMQRMARLGIGVTGVEMCLYELMGDARHPAFKPLLPHFKSRG</sequence>
<name>A0ABS8G722_9ALTE</name>
<dbReference type="RefSeq" id="WP_229158275.1">
    <property type="nucleotide sequence ID" value="NZ_JAJEWP010000001.1"/>
</dbReference>
<evidence type="ECO:0000259" key="1">
    <source>
        <dbReference type="Pfam" id="PF00857"/>
    </source>
</evidence>
<organism evidence="2 3">
    <name type="scientific">Fluctibacter halophilus</name>
    <dbReference type="NCBI Taxonomy" id="226011"/>
    <lineage>
        <taxon>Bacteria</taxon>
        <taxon>Pseudomonadati</taxon>
        <taxon>Pseudomonadota</taxon>
        <taxon>Gammaproteobacteria</taxon>
        <taxon>Alteromonadales</taxon>
        <taxon>Alteromonadaceae</taxon>
        <taxon>Fluctibacter</taxon>
    </lineage>
</organism>
<dbReference type="InterPro" id="IPR050993">
    <property type="entry name" value="Isochorismatase_domain"/>
</dbReference>
<dbReference type="Gene3D" id="3.40.50.850">
    <property type="entry name" value="Isochorismatase-like"/>
    <property type="match status" value="1"/>
</dbReference>
<evidence type="ECO:0000313" key="3">
    <source>
        <dbReference type="Proteomes" id="UP001520878"/>
    </source>
</evidence>
<keyword evidence="3" id="KW-1185">Reference proteome</keyword>
<dbReference type="InterPro" id="IPR000868">
    <property type="entry name" value="Isochorismatase-like_dom"/>
</dbReference>
<accession>A0ABS8G722</accession>
<protein>
    <submittedName>
        <fullName evidence="2">Isochorismatase family protein</fullName>
    </submittedName>
</protein>
<dbReference type="EMBL" id="JAJEWP010000001">
    <property type="protein sequence ID" value="MCC2615896.1"/>
    <property type="molecule type" value="Genomic_DNA"/>
</dbReference>
<gene>
    <name evidence="2" type="ORF">LJ739_06555</name>
</gene>
<dbReference type="PANTHER" id="PTHR14119">
    <property type="entry name" value="HYDROLASE"/>
    <property type="match status" value="1"/>
</dbReference>
<comment type="caution">
    <text evidence="2">The sequence shown here is derived from an EMBL/GenBank/DDBJ whole genome shotgun (WGS) entry which is preliminary data.</text>
</comment>
<dbReference type="Pfam" id="PF00857">
    <property type="entry name" value="Isochorismatase"/>
    <property type="match status" value="1"/>
</dbReference>
<evidence type="ECO:0000313" key="2">
    <source>
        <dbReference type="EMBL" id="MCC2615896.1"/>
    </source>
</evidence>
<reference evidence="2 3" key="1">
    <citation type="submission" date="2021-10" db="EMBL/GenBank/DDBJ databases">
        <title>Draft genome of Aestuariibacter halophilus JC2043.</title>
        <authorList>
            <person name="Emsley S.A."/>
            <person name="Pfannmuller K.M."/>
            <person name="Ushijima B."/>
            <person name="Saw J.H."/>
            <person name="Videau P."/>
        </authorList>
    </citation>
    <scope>NUCLEOTIDE SEQUENCE [LARGE SCALE GENOMIC DNA]</scope>
    <source>
        <strain evidence="2 3">JC2043</strain>
    </source>
</reference>
<dbReference type="SUPFAM" id="SSF52499">
    <property type="entry name" value="Isochorismatase-like hydrolases"/>
    <property type="match status" value="1"/>
</dbReference>
<dbReference type="InterPro" id="IPR036380">
    <property type="entry name" value="Isochorismatase-like_sf"/>
</dbReference>
<feature type="domain" description="Isochorismatase-like" evidence="1">
    <location>
        <begin position="8"/>
        <end position="155"/>
    </location>
</feature>
<dbReference type="Proteomes" id="UP001520878">
    <property type="component" value="Unassembled WGS sequence"/>
</dbReference>
<dbReference type="PANTHER" id="PTHR14119:SF3">
    <property type="entry name" value="ISOCHORISMATASE DOMAIN-CONTAINING PROTEIN 2"/>
    <property type="match status" value="1"/>
</dbReference>